<dbReference type="PANTHER" id="PTHR12300:SF176">
    <property type="entry name" value="HVA22-LIKE PROTEIN"/>
    <property type="match status" value="1"/>
</dbReference>
<dbReference type="InterPro" id="IPR004345">
    <property type="entry name" value="TB2_DP1_HVA22"/>
</dbReference>
<proteinExistence type="inferred from homology"/>
<dbReference type="Proteomes" id="UP001341840">
    <property type="component" value="Unassembled WGS sequence"/>
</dbReference>
<keyword evidence="3" id="KW-1185">Reference proteome</keyword>
<sequence>MDGKVMEFYTEVRHTGCSSSFRSFIPPTATAPSMLLALEDVAMQDYDSRDNSDYENESSCTVPAPVNPVITYNTIKLHAFFFWIFELKSLNLTNQNPPFSSNFFLMALHTQVVGLAQLLCPLNSNIVLKTACCSIGLVIPVYSTFKAIESKDQNDQHKWLLYWAAYGSFSVAEMFAEKLLSWFPLYYHMKFAFLVWLQLPPINGAKHLYADHLRPFLLKHQARLDQVVDIAYGEMSKFVSAHQVEFQLARSLLMNILMTANQMFRSVILPARTEPKRIAGPRRQPVQDSESDDE</sequence>
<accession>A0ABU6X7I1</accession>
<comment type="similarity">
    <text evidence="1">Belongs to the DP1 family.</text>
</comment>
<evidence type="ECO:0000313" key="3">
    <source>
        <dbReference type="Proteomes" id="UP001341840"/>
    </source>
</evidence>
<dbReference type="Pfam" id="PF03134">
    <property type="entry name" value="TB2_DP1_HVA22"/>
    <property type="match status" value="1"/>
</dbReference>
<organism evidence="2 3">
    <name type="scientific">Stylosanthes scabra</name>
    <dbReference type="NCBI Taxonomy" id="79078"/>
    <lineage>
        <taxon>Eukaryota</taxon>
        <taxon>Viridiplantae</taxon>
        <taxon>Streptophyta</taxon>
        <taxon>Embryophyta</taxon>
        <taxon>Tracheophyta</taxon>
        <taxon>Spermatophyta</taxon>
        <taxon>Magnoliopsida</taxon>
        <taxon>eudicotyledons</taxon>
        <taxon>Gunneridae</taxon>
        <taxon>Pentapetalae</taxon>
        <taxon>rosids</taxon>
        <taxon>fabids</taxon>
        <taxon>Fabales</taxon>
        <taxon>Fabaceae</taxon>
        <taxon>Papilionoideae</taxon>
        <taxon>50 kb inversion clade</taxon>
        <taxon>dalbergioids sensu lato</taxon>
        <taxon>Dalbergieae</taxon>
        <taxon>Pterocarpus clade</taxon>
        <taxon>Stylosanthes</taxon>
    </lineage>
</organism>
<comment type="subcellular location">
    <subcellularLocation>
        <location evidence="1">Membrane</location>
        <topology evidence="1">Multi-pass membrane protein</topology>
    </subcellularLocation>
</comment>
<name>A0ABU6X7I1_9FABA</name>
<comment type="caution">
    <text evidence="2">The sequence shown here is derived from an EMBL/GenBank/DDBJ whole genome shotgun (WGS) entry which is preliminary data.</text>
</comment>
<evidence type="ECO:0000256" key="1">
    <source>
        <dbReference type="RuleBase" id="RU362006"/>
    </source>
</evidence>
<dbReference type="PANTHER" id="PTHR12300">
    <property type="entry name" value="HVA22-LIKE PROTEINS"/>
    <property type="match status" value="1"/>
</dbReference>
<dbReference type="EMBL" id="JASCZI010211502">
    <property type="protein sequence ID" value="MED6193301.1"/>
    <property type="molecule type" value="Genomic_DNA"/>
</dbReference>
<gene>
    <name evidence="2" type="ORF">PIB30_018047</name>
</gene>
<evidence type="ECO:0000313" key="2">
    <source>
        <dbReference type="EMBL" id="MED6193301.1"/>
    </source>
</evidence>
<reference evidence="2 3" key="1">
    <citation type="journal article" date="2023" name="Plants (Basel)">
        <title>Bridging the Gap: Combining Genomics and Transcriptomics Approaches to Understand Stylosanthes scabra, an Orphan Legume from the Brazilian Caatinga.</title>
        <authorList>
            <person name="Ferreira-Neto J.R.C."/>
            <person name="da Silva M.D."/>
            <person name="Binneck E."/>
            <person name="de Melo N.F."/>
            <person name="da Silva R.H."/>
            <person name="de Melo A.L.T.M."/>
            <person name="Pandolfi V."/>
            <person name="Bustamante F.O."/>
            <person name="Brasileiro-Vidal A.C."/>
            <person name="Benko-Iseppon A.M."/>
        </authorList>
    </citation>
    <scope>NUCLEOTIDE SEQUENCE [LARGE SCALE GENOMIC DNA]</scope>
    <source>
        <tissue evidence="2">Leaves</tissue>
    </source>
</reference>
<protein>
    <recommendedName>
        <fullName evidence="1">HVA22-like protein</fullName>
    </recommendedName>
</protein>